<dbReference type="OrthoDB" id="5235440at2759"/>
<dbReference type="Proteomes" id="UP000235672">
    <property type="component" value="Unassembled WGS sequence"/>
</dbReference>
<dbReference type="EMBL" id="KZ613494">
    <property type="protein sequence ID" value="PMD18515.1"/>
    <property type="molecule type" value="Genomic_DNA"/>
</dbReference>
<organism evidence="1 2">
    <name type="scientific">Hyaloscypha hepaticicola</name>
    <dbReference type="NCBI Taxonomy" id="2082293"/>
    <lineage>
        <taxon>Eukaryota</taxon>
        <taxon>Fungi</taxon>
        <taxon>Dikarya</taxon>
        <taxon>Ascomycota</taxon>
        <taxon>Pezizomycotina</taxon>
        <taxon>Leotiomycetes</taxon>
        <taxon>Helotiales</taxon>
        <taxon>Hyaloscyphaceae</taxon>
        <taxon>Hyaloscypha</taxon>
    </lineage>
</organism>
<dbReference type="AlphaFoldDB" id="A0A2J6PWW8"/>
<sequence length="115" mass="13396">MWRDLFAPTFFLPPPSPRSDVPATRDDVVRVSLATAVKFVSDLHQKEVDAHPPTEALRDWEQRAQKYADETMEKADADGIDNVRQTWTAIHRVKAARKGEIFQPREPYPFSRYWK</sequence>
<keyword evidence="2" id="KW-1185">Reference proteome</keyword>
<evidence type="ECO:0000313" key="2">
    <source>
        <dbReference type="Proteomes" id="UP000235672"/>
    </source>
</evidence>
<evidence type="ECO:0000313" key="1">
    <source>
        <dbReference type="EMBL" id="PMD18515.1"/>
    </source>
</evidence>
<name>A0A2J6PWW8_9HELO</name>
<gene>
    <name evidence="1" type="ORF">NA56DRAFT_706747</name>
</gene>
<protein>
    <submittedName>
        <fullName evidence="1">Uncharacterized protein</fullName>
    </submittedName>
</protein>
<reference evidence="1 2" key="1">
    <citation type="submission" date="2016-05" db="EMBL/GenBank/DDBJ databases">
        <title>A degradative enzymes factory behind the ericoid mycorrhizal symbiosis.</title>
        <authorList>
            <consortium name="DOE Joint Genome Institute"/>
            <person name="Martino E."/>
            <person name="Morin E."/>
            <person name="Grelet G."/>
            <person name="Kuo A."/>
            <person name="Kohler A."/>
            <person name="Daghino S."/>
            <person name="Barry K."/>
            <person name="Choi C."/>
            <person name="Cichocki N."/>
            <person name="Clum A."/>
            <person name="Copeland A."/>
            <person name="Hainaut M."/>
            <person name="Haridas S."/>
            <person name="Labutti K."/>
            <person name="Lindquist E."/>
            <person name="Lipzen A."/>
            <person name="Khouja H.-R."/>
            <person name="Murat C."/>
            <person name="Ohm R."/>
            <person name="Olson A."/>
            <person name="Spatafora J."/>
            <person name="Veneault-Fourrey C."/>
            <person name="Henrissat B."/>
            <person name="Grigoriev I."/>
            <person name="Martin F."/>
            <person name="Perotto S."/>
        </authorList>
    </citation>
    <scope>NUCLEOTIDE SEQUENCE [LARGE SCALE GENOMIC DNA]</scope>
    <source>
        <strain evidence="1 2">UAMH 7357</strain>
    </source>
</reference>
<accession>A0A2J6PWW8</accession>
<proteinExistence type="predicted"/>